<evidence type="ECO:0000256" key="2">
    <source>
        <dbReference type="ARBA" id="ARBA00022801"/>
    </source>
</evidence>
<evidence type="ECO:0000313" key="9">
    <source>
        <dbReference type="EMBL" id="SIN64303.1"/>
    </source>
</evidence>
<dbReference type="InterPro" id="IPR003495">
    <property type="entry name" value="CobW/HypB/UreG_nucleotide-bd"/>
</dbReference>
<dbReference type="InterPro" id="IPR036627">
    <property type="entry name" value="CobW-likC_sf"/>
</dbReference>
<evidence type="ECO:0000256" key="6">
    <source>
        <dbReference type="ARBA" id="ARBA00049117"/>
    </source>
</evidence>
<feature type="region of interest" description="Disordered" evidence="7">
    <location>
        <begin position="228"/>
        <end position="252"/>
    </location>
</feature>
<evidence type="ECO:0000259" key="8">
    <source>
        <dbReference type="SMART" id="SM00833"/>
    </source>
</evidence>
<dbReference type="GO" id="GO:0000166">
    <property type="term" value="F:nucleotide binding"/>
    <property type="evidence" value="ECO:0007669"/>
    <property type="project" value="UniProtKB-KW"/>
</dbReference>
<evidence type="ECO:0000256" key="1">
    <source>
        <dbReference type="ARBA" id="ARBA00022741"/>
    </source>
</evidence>
<keyword evidence="10" id="KW-1185">Reference proteome</keyword>
<comment type="function">
    <text evidence="5">Zinc chaperone that directly transfers zinc cofactor to target proteins, thereby activating them. Zinc is transferred from the CXCC motif in the GTPase domain to the zinc binding site in target proteins in a process requiring GTP hydrolysis.</text>
</comment>
<comment type="similarity">
    <text evidence="4">Belongs to the SIMIBI class G3E GTPase family. ZNG1 subfamily.</text>
</comment>
<dbReference type="PANTHER" id="PTHR13748">
    <property type="entry name" value="COBW-RELATED"/>
    <property type="match status" value="1"/>
</dbReference>
<dbReference type="InterPro" id="IPR011629">
    <property type="entry name" value="CobW-like_C"/>
</dbReference>
<dbReference type="PANTHER" id="PTHR13748:SF62">
    <property type="entry name" value="COBW DOMAIN-CONTAINING PROTEIN"/>
    <property type="match status" value="1"/>
</dbReference>
<dbReference type="InterPro" id="IPR051316">
    <property type="entry name" value="Zinc-reg_GTPase_activator"/>
</dbReference>
<dbReference type="EMBL" id="FSQW01000001">
    <property type="protein sequence ID" value="SIN64303.1"/>
    <property type="molecule type" value="Genomic_DNA"/>
</dbReference>
<name>A0A1N6D0Q3_9SPHN</name>
<dbReference type="InterPro" id="IPR027417">
    <property type="entry name" value="P-loop_NTPase"/>
</dbReference>
<keyword evidence="3" id="KW-0143">Chaperone</keyword>
<dbReference type="Pfam" id="PF02492">
    <property type="entry name" value="cobW"/>
    <property type="match status" value="1"/>
</dbReference>
<dbReference type="Gene3D" id="3.40.50.300">
    <property type="entry name" value="P-loop containing nucleotide triphosphate hydrolases"/>
    <property type="match status" value="1"/>
</dbReference>
<sequence length="368" mass="41059">MSDKRIPVTLLTGFLGSGKTTLLNRMMPLPPMSRALVIINEFGSIGIDHDLVAHSNEDDTIVEMANGCLCCTIKGDLQKTLREAPWRFARAGERWFDRVLIETTGLADPAPIIHTVMADDKLKALYRLETVIALVDGYNGDATLDAQVEAVKQVAVADQLLISKTDLADAAAITRLETRLRKLNPAAPFHLLPGEAEDLAGLFDGPVFNPDLKHEDVQSWLAAEAYEDEEHDHHHHHGESSHHTHGHGHEHDINRHDHRIRSVCLTINEPLPAKVFDSWLEMLVTFNGVNVLRVKGIINLAELDKPLVIHGVQHIWHPPEILENWPGDDRSSRIVFILRDLEETELRDMLAFVQNKFAGTKVMGLGAT</sequence>
<keyword evidence="1" id="KW-0547">Nucleotide-binding</keyword>
<dbReference type="SUPFAM" id="SSF52540">
    <property type="entry name" value="P-loop containing nucleoside triphosphate hydrolases"/>
    <property type="match status" value="1"/>
</dbReference>
<dbReference type="STRING" id="1123272.SAMN02745824_1373"/>
<dbReference type="Gene3D" id="3.30.1220.10">
    <property type="entry name" value="CobW-like, C-terminal domain"/>
    <property type="match status" value="1"/>
</dbReference>
<dbReference type="GO" id="GO:0005737">
    <property type="term" value="C:cytoplasm"/>
    <property type="evidence" value="ECO:0007669"/>
    <property type="project" value="TreeGrafter"/>
</dbReference>
<dbReference type="OrthoDB" id="9808822at2"/>
<dbReference type="Pfam" id="PF07683">
    <property type="entry name" value="CobW_C"/>
    <property type="match status" value="1"/>
</dbReference>
<evidence type="ECO:0000256" key="3">
    <source>
        <dbReference type="ARBA" id="ARBA00023186"/>
    </source>
</evidence>
<protein>
    <submittedName>
        <fullName evidence="9">GTPase, G3E family</fullName>
    </submittedName>
</protein>
<dbReference type="Proteomes" id="UP000185192">
    <property type="component" value="Unassembled WGS sequence"/>
</dbReference>
<dbReference type="SMART" id="SM00833">
    <property type="entry name" value="CobW_C"/>
    <property type="match status" value="1"/>
</dbReference>
<proteinExistence type="inferred from homology"/>
<reference evidence="10" key="1">
    <citation type="submission" date="2016-11" db="EMBL/GenBank/DDBJ databases">
        <authorList>
            <person name="Varghese N."/>
            <person name="Submissions S."/>
        </authorList>
    </citation>
    <scope>NUCLEOTIDE SEQUENCE [LARGE SCALE GENOMIC DNA]</scope>
    <source>
        <strain evidence="10">DSM 22363</strain>
    </source>
</reference>
<evidence type="ECO:0000256" key="7">
    <source>
        <dbReference type="SAM" id="MobiDB-lite"/>
    </source>
</evidence>
<dbReference type="RefSeq" id="WP_074204294.1">
    <property type="nucleotide sequence ID" value="NZ_FSQW01000001.1"/>
</dbReference>
<keyword evidence="2" id="KW-0378">Hydrolase</keyword>
<feature type="compositionally biased region" description="Basic and acidic residues" evidence="7">
    <location>
        <begin position="238"/>
        <end position="252"/>
    </location>
</feature>
<dbReference type="SUPFAM" id="SSF90002">
    <property type="entry name" value="Hypothetical protein YjiA, C-terminal domain"/>
    <property type="match status" value="1"/>
</dbReference>
<dbReference type="CDD" id="cd03112">
    <property type="entry name" value="CobW-like"/>
    <property type="match status" value="1"/>
</dbReference>
<organism evidence="9 10">
    <name type="scientific">Parasphingorhabdus marina DSM 22363</name>
    <dbReference type="NCBI Taxonomy" id="1123272"/>
    <lineage>
        <taxon>Bacteria</taxon>
        <taxon>Pseudomonadati</taxon>
        <taxon>Pseudomonadota</taxon>
        <taxon>Alphaproteobacteria</taxon>
        <taxon>Sphingomonadales</taxon>
        <taxon>Sphingomonadaceae</taxon>
        <taxon>Parasphingorhabdus</taxon>
    </lineage>
</organism>
<dbReference type="AlphaFoldDB" id="A0A1N6D0Q3"/>
<evidence type="ECO:0000256" key="4">
    <source>
        <dbReference type="ARBA" id="ARBA00034320"/>
    </source>
</evidence>
<feature type="domain" description="CobW C-terminal" evidence="8">
    <location>
        <begin position="260"/>
        <end position="354"/>
    </location>
</feature>
<evidence type="ECO:0000256" key="5">
    <source>
        <dbReference type="ARBA" id="ARBA00045658"/>
    </source>
</evidence>
<evidence type="ECO:0000313" key="10">
    <source>
        <dbReference type="Proteomes" id="UP000185192"/>
    </source>
</evidence>
<dbReference type="GO" id="GO:0016787">
    <property type="term" value="F:hydrolase activity"/>
    <property type="evidence" value="ECO:0007669"/>
    <property type="project" value="UniProtKB-KW"/>
</dbReference>
<gene>
    <name evidence="9" type="ORF">SAMN02745824_1373</name>
</gene>
<accession>A0A1N6D0Q3</accession>
<comment type="catalytic activity">
    <reaction evidence="6">
        <text>GTP + H2O = GDP + phosphate + H(+)</text>
        <dbReference type="Rhea" id="RHEA:19669"/>
        <dbReference type="ChEBI" id="CHEBI:15377"/>
        <dbReference type="ChEBI" id="CHEBI:15378"/>
        <dbReference type="ChEBI" id="CHEBI:37565"/>
        <dbReference type="ChEBI" id="CHEBI:43474"/>
        <dbReference type="ChEBI" id="CHEBI:58189"/>
    </reaction>
    <physiologicalReaction direction="left-to-right" evidence="6">
        <dbReference type="Rhea" id="RHEA:19670"/>
    </physiologicalReaction>
</comment>